<dbReference type="InterPro" id="IPR021994">
    <property type="entry name" value="DUF3592"/>
</dbReference>
<name>A0A433SD69_9BURK</name>
<dbReference type="AlphaFoldDB" id="A0A433SD69"/>
<dbReference type="Pfam" id="PF12158">
    <property type="entry name" value="DUF3592"/>
    <property type="match status" value="1"/>
</dbReference>
<feature type="domain" description="DUF3592" evidence="2">
    <location>
        <begin position="75"/>
        <end position="137"/>
    </location>
</feature>
<dbReference type="EMBL" id="PQSP01000004">
    <property type="protein sequence ID" value="RUS66626.1"/>
    <property type="molecule type" value="Genomic_DNA"/>
</dbReference>
<feature type="transmembrane region" description="Helical" evidence="1">
    <location>
        <begin position="40"/>
        <end position="59"/>
    </location>
</feature>
<proteinExistence type="predicted"/>
<accession>A0A433SD69</accession>
<protein>
    <recommendedName>
        <fullName evidence="2">DUF3592 domain-containing protein</fullName>
    </recommendedName>
</protein>
<keyword evidence="1" id="KW-1133">Transmembrane helix</keyword>
<reference evidence="3 4" key="1">
    <citation type="submission" date="2018-01" db="EMBL/GenBank/DDBJ databases">
        <title>Saezia sanguinis gen. nov., sp. nov., in the order Burkholderiales isolated from human blood.</title>
        <authorList>
            <person name="Medina-Pascual M.J."/>
            <person name="Valdezate S."/>
            <person name="Monzon S."/>
            <person name="Cuesta I."/>
            <person name="Carrasco G."/>
            <person name="Villalon P."/>
            <person name="Saez-Nieto J.A."/>
        </authorList>
    </citation>
    <scope>NUCLEOTIDE SEQUENCE [LARGE SCALE GENOMIC DNA]</scope>
    <source>
        <strain evidence="3 4">CNM695-12</strain>
    </source>
</reference>
<keyword evidence="4" id="KW-1185">Reference proteome</keyword>
<evidence type="ECO:0000313" key="4">
    <source>
        <dbReference type="Proteomes" id="UP000286947"/>
    </source>
</evidence>
<dbReference type="Proteomes" id="UP000286947">
    <property type="component" value="Unassembled WGS sequence"/>
</dbReference>
<gene>
    <name evidence="3" type="ORF">CUZ56_01906</name>
</gene>
<evidence type="ECO:0000256" key="1">
    <source>
        <dbReference type="SAM" id="Phobius"/>
    </source>
</evidence>
<organism evidence="3 4">
    <name type="scientific">Saezia sanguinis</name>
    <dbReference type="NCBI Taxonomy" id="1965230"/>
    <lineage>
        <taxon>Bacteria</taxon>
        <taxon>Pseudomonadati</taxon>
        <taxon>Pseudomonadota</taxon>
        <taxon>Betaproteobacteria</taxon>
        <taxon>Burkholderiales</taxon>
        <taxon>Saeziaceae</taxon>
        <taxon>Saezia</taxon>
    </lineage>
</organism>
<evidence type="ECO:0000313" key="3">
    <source>
        <dbReference type="EMBL" id="RUS66626.1"/>
    </source>
</evidence>
<keyword evidence="1" id="KW-0472">Membrane</keyword>
<evidence type="ECO:0000259" key="2">
    <source>
        <dbReference type="Pfam" id="PF12158"/>
    </source>
</evidence>
<sequence>MIAGPRATLRQPALVEKISAWRCFETDVFVVPMAATPKHFFIIPWILLVVSMCFIYMGVKDLYGVSAAYLWGEQAQGQVTQTSAAGRTRSTTYYYTIEYQDARGTLHTATSSDMRPYETGQHIEVVYSPGTPSKAYLPDVYLYWAADGLGYITLALFIALFGFNELSKALAGSRHQALVNKLLAIDKSMVPLALMLTVIAHLAGKPTF</sequence>
<feature type="transmembrane region" description="Helical" evidence="1">
    <location>
        <begin position="184"/>
        <end position="203"/>
    </location>
</feature>
<dbReference type="RefSeq" id="WP_126980103.1">
    <property type="nucleotide sequence ID" value="NZ_PQSP01000004.1"/>
</dbReference>
<comment type="caution">
    <text evidence="3">The sequence shown here is derived from an EMBL/GenBank/DDBJ whole genome shotgun (WGS) entry which is preliminary data.</text>
</comment>
<keyword evidence="1" id="KW-0812">Transmembrane</keyword>
<feature type="transmembrane region" description="Helical" evidence="1">
    <location>
        <begin position="141"/>
        <end position="163"/>
    </location>
</feature>